<sequence>MIIDSSAIIAVINGEPEATRFAHAIAAAVCRISAVNYVEAAIVADNRGETMRNAFDTLVNEMGLIIEPVTPNQARIARRAYQTYGKGNHSKAKLNMGDCFAYALARTWTSPCSSKARIFHTRTSPLPSHDGQRIPCPRMIAGSPRQEYRLRP</sequence>
<protein>
    <submittedName>
        <fullName evidence="10">Type II toxin-antitoxin system VapC family toxin</fullName>
    </submittedName>
</protein>
<keyword evidence="2" id="KW-1277">Toxin-antitoxin system</keyword>
<dbReference type="RefSeq" id="WP_387348076.1">
    <property type="nucleotide sequence ID" value="NZ_JBIAXI010000048.1"/>
</dbReference>
<evidence type="ECO:0000256" key="1">
    <source>
        <dbReference type="ARBA" id="ARBA00001946"/>
    </source>
</evidence>
<dbReference type="SUPFAM" id="SSF88723">
    <property type="entry name" value="PIN domain-like"/>
    <property type="match status" value="1"/>
</dbReference>
<dbReference type="CDD" id="cd09871">
    <property type="entry name" value="PIN_MtVapC28-VapC30-like"/>
    <property type="match status" value="1"/>
</dbReference>
<keyword evidence="6" id="KW-0460">Magnesium</keyword>
<comment type="similarity">
    <text evidence="7">Belongs to the PINc/VapC protein family.</text>
</comment>
<evidence type="ECO:0000259" key="9">
    <source>
        <dbReference type="Pfam" id="PF01850"/>
    </source>
</evidence>
<dbReference type="PANTHER" id="PTHR33653:SF1">
    <property type="entry name" value="RIBONUCLEASE VAPC2"/>
    <property type="match status" value="1"/>
</dbReference>
<evidence type="ECO:0000313" key="10">
    <source>
        <dbReference type="EMBL" id="MFF4779349.1"/>
    </source>
</evidence>
<dbReference type="Pfam" id="PF01850">
    <property type="entry name" value="PIN"/>
    <property type="match status" value="1"/>
</dbReference>
<dbReference type="InterPro" id="IPR050556">
    <property type="entry name" value="Type_II_TA_system_RNase"/>
</dbReference>
<accession>A0ABW6VNH2</accession>
<evidence type="ECO:0000313" key="11">
    <source>
        <dbReference type="Proteomes" id="UP001602119"/>
    </source>
</evidence>
<evidence type="ECO:0000256" key="2">
    <source>
        <dbReference type="ARBA" id="ARBA00022649"/>
    </source>
</evidence>
<reference evidence="10 11" key="1">
    <citation type="submission" date="2024-10" db="EMBL/GenBank/DDBJ databases">
        <title>The Natural Products Discovery Center: Release of the First 8490 Sequenced Strains for Exploring Actinobacteria Biosynthetic Diversity.</title>
        <authorList>
            <person name="Kalkreuter E."/>
            <person name="Kautsar S.A."/>
            <person name="Yang D."/>
            <person name="Bader C.D."/>
            <person name="Teijaro C.N."/>
            <person name="Fluegel L."/>
            <person name="Davis C.M."/>
            <person name="Simpson J.R."/>
            <person name="Lauterbach L."/>
            <person name="Steele A.D."/>
            <person name="Gui C."/>
            <person name="Meng S."/>
            <person name="Li G."/>
            <person name="Viehrig K."/>
            <person name="Ye F."/>
            <person name="Su P."/>
            <person name="Kiefer A.F."/>
            <person name="Nichols A."/>
            <person name="Cepeda A.J."/>
            <person name="Yan W."/>
            <person name="Fan B."/>
            <person name="Jiang Y."/>
            <person name="Adhikari A."/>
            <person name="Zheng C.-J."/>
            <person name="Schuster L."/>
            <person name="Cowan T.M."/>
            <person name="Smanski M.J."/>
            <person name="Chevrette M.G."/>
            <person name="De Carvalho L.P.S."/>
            <person name="Shen B."/>
        </authorList>
    </citation>
    <scope>NUCLEOTIDE SEQUENCE [LARGE SCALE GENOMIC DNA]</scope>
    <source>
        <strain evidence="10 11">NPDC001281</strain>
    </source>
</reference>
<keyword evidence="3" id="KW-0540">Nuclease</keyword>
<keyword evidence="5" id="KW-0378">Hydrolase</keyword>
<evidence type="ECO:0000256" key="4">
    <source>
        <dbReference type="ARBA" id="ARBA00022723"/>
    </source>
</evidence>
<evidence type="ECO:0000256" key="3">
    <source>
        <dbReference type="ARBA" id="ARBA00022722"/>
    </source>
</evidence>
<dbReference type="Gene3D" id="3.40.50.1010">
    <property type="entry name" value="5'-nuclease"/>
    <property type="match status" value="1"/>
</dbReference>
<comment type="caution">
    <text evidence="10">The sequence shown here is derived from an EMBL/GenBank/DDBJ whole genome shotgun (WGS) entry which is preliminary data.</text>
</comment>
<dbReference type="Proteomes" id="UP001602119">
    <property type="component" value="Unassembled WGS sequence"/>
</dbReference>
<feature type="region of interest" description="Disordered" evidence="8">
    <location>
        <begin position="123"/>
        <end position="152"/>
    </location>
</feature>
<dbReference type="InterPro" id="IPR029060">
    <property type="entry name" value="PIN-like_dom_sf"/>
</dbReference>
<keyword evidence="4" id="KW-0479">Metal-binding</keyword>
<evidence type="ECO:0000256" key="8">
    <source>
        <dbReference type="SAM" id="MobiDB-lite"/>
    </source>
</evidence>
<feature type="domain" description="PIN" evidence="9">
    <location>
        <begin position="1"/>
        <end position="106"/>
    </location>
</feature>
<dbReference type="InterPro" id="IPR002716">
    <property type="entry name" value="PIN_dom"/>
</dbReference>
<organism evidence="10 11">
    <name type="scientific">Microtetraspora fusca</name>
    <dbReference type="NCBI Taxonomy" id="1997"/>
    <lineage>
        <taxon>Bacteria</taxon>
        <taxon>Bacillati</taxon>
        <taxon>Actinomycetota</taxon>
        <taxon>Actinomycetes</taxon>
        <taxon>Streptosporangiales</taxon>
        <taxon>Streptosporangiaceae</taxon>
        <taxon>Microtetraspora</taxon>
    </lineage>
</organism>
<comment type="cofactor">
    <cofactor evidence="1">
        <name>Mg(2+)</name>
        <dbReference type="ChEBI" id="CHEBI:18420"/>
    </cofactor>
</comment>
<name>A0ABW6VNH2_MICFU</name>
<gene>
    <name evidence="10" type="ORF">ACFY05_41690</name>
</gene>
<evidence type="ECO:0000256" key="5">
    <source>
        <dbReference type="ARBA" id="ARBA00022801"/>
    </source>
</evidence>
<dbReference type="EMBL" id="JBIAXI010000048">
    <property type="protein sequence ID" value="MFF4779349.1"/>
    <property type="molecule type" value="Genomic_DNA"/>
</dbReference>
<keyword evidence="11" id="KW-1185">Reference proteome</keyword>
<evidence type="ECO:0000256" key="7">
    <source>
        <dbReference type="ARBA" id="ARBA00038093"/>
    </source>
</evidence>
<proteinExistence type="inferred from homology"/>
<dbReference type="PANTHER" id="PTHR33653">
    <property type="entry name" value="RIBONUCLEASE VAPC2"/>
    <property type="match status" value="1"/>
</dbReference>
<evidence type="ECO:0000256" key="6">
    <source>
        <dbReference type="ARBA" id="ARBA00022842"/>
    </source>
</evidence>